<feature type="compositionally biased region" description="Basic and acidic residues" evidence="3">
    <location>
        <begin position="400"/>
        <end position="426"/>
    </location>
</feature>
<feature type="compositionally biased region" description="Polar residues" evidence="3">
    <location>
        <begin position="381"/>
        <end position="396"/>
    </location>
</feature>
<reference evidence="5" key="2">
    <citation type="submission" date="2020-05" db="UniProtKB">
        <authorList>
            <consortium name="EnsemblMetazoa"/>
        </authorList>
    </citation>
    <scope>IDENTIFICATION</scope>
    <source>
        <strain evidence="5">FAR1</strain>
    </source>
</reference>
<feature type="region of interest" description="Disordered" evidence="3">
    <location>
        <begin position="462"/>
        <end position="532"/>
    </location>
</feature>
<evidence type="ECO:0000313" key="5">
    <source>
        <dbReference type="EnsemblMetazoa" id="AFAF000196-PA"/>
    </source>
</evidence>
<dbReference type="AlphaFoldDB" id="A0A182PZQ5"/>
<feature type="compositionally biased region" description="Basic and acidic residues" evidence="3">
    <location>
        <begin position="352"/>
        <end position="361"/>
    </location>
</feature>
<feature type="region of interest" description="Disordered" evidence="3">
    <location>
        <begin position="336"/>
        <end position="426"/>
    </location>
</feature>
<feature type="region of interest" description="Disordered" evidence="3">
    <location>
        <begin position="271"/>
        <end position="294"/>
    </location>
</feature>
<dbReference type="PROSITE" id="PS50102">
    <property type="entry name" value="RRM"/>
    <property type="match status" value="1"/>
</dbReference>
<feature type="compositionally biased region" description="Basic and acidic residues" evidence="3">
    <location>
        <begin position="112"/>
        <end position="127"/>
    </location>
</feature>
<dbReference type="SUPFAM" id="SSF54928">
    <property type="entry name" value="RNA-binding domain, RBD"/>
    <property type="match status" value="1"/>
</dbReference>
<dbReference type="Proteomes" id="UP000075886">
    <property type="component" value="Unassembled WGS sequence"/>
</dbReference>
<evidence type="ECO:0000313" key="6">
    <source>
        <dbReference type="Proteomes" id="UP000075886"/>
    </source>
</evidence>
<dbReference type="GO" id="GO:0003723">
    <property type="term" value="F:RNA binding"/>
    <property type="evidence" value="ECO:0007669"/>
    <property type="project" value="UniProtKB-UniRule"/>
</dbReference>
<dbReference type="Pfam" id="PF00076">
    <property type="entry name" value="RRM_1"/>
    <property type="match status" value="1"/>
</dbReference>
<accession>A0A182PZQ5</accession>
<dbReference type="SMART" id="SM00360">
    <property type="entry name" value="RRM"/>
    <property type="match status" value="1"/>
</dbReference>
<dbReference type="InterPro" id="IPR012677">
    <property type="entry name" value="Nucleotide-bd_a/b_plait_sf"/>
</dbReference>
<dbReference type="PANTHER" id="PTHR48029">
    <property type="entry name" value="NUCLEOLAR PROTEIN 8"/>
    <property type="match status" value="1"/>
</dbReference>
<feature type="domain" description="RRM" evidence="4">
    <location>
        <begin position="6"/>
        <end position="87"/>
    </location>
</feature>
<proteinExistence type="predicted"/>
<feature type="compositionally biased region" description="Basic and acidic residues" evidence="3">
    <location>
        <begin position="478"/>
        <end position="489"/>
    </location>
</feature>
<dbReference type="Gene3D" id="3.30.70.330">
    <property type="match status" value="1"/>
</dbReference>
<dbReference type="VEuPathDB" id="VectorBase:AFAF000196"/>
<dbReference type="EMBL" id="AXCN02001511">
    <property type="status" value="NOT_ANNOTATED_CDS"/>
    <property type="molecule type" value="Genomic_DNA"/>
</dbReference>
<feature type="compositionally biased region" description="Basic residues" evidence="3">
    <location>
        <begin position="504"/>
        <end position="516"/>
    </location>
</feature>
<dbReference type="PANTHER" id="PTHR48029:SF1">
    <property type="entry name" value="NUCLEOLAR PROTEIN 8"/>
    <property type="match status" value="1"/>
</dbReference>
<evidence type="ECO:0000256" key="2">
    <source>
        <dbReference type="PROSITE-ProRule" id="PRU00176"/>
    </source>
</evidence>
<dbReference type="EnsemblMetazoa" id="AFAF000196-RA">
    <property type="protein sequence ID" value="AFAF000196-PA"/>
    <property type="gene ID" value="AFAF000196"/>
</dbReference>
<keyword evidence="6" id="KW-1185">Reference proteome</keyword>
<feature type="region of interest" description="Disordered" evidence="3">
    <location>
        <begin position="211"/>
        <end position="243"/>
    </location>
</feature>
<sequence length="629" mass="71439">MGLKSHRLFVGNIPTGTSESELRAEFRAYGTVESIELKTKTNPLNDAVETFAFVTLHTEDYVVPQCIKEFQQEQYKGVYLNVSRAKESFLEKLKREREEAEAQKKSATSLDPYKKSEEPKSDVKVEKVLPTLPTLSKGDDSSSSESSDSESEPEEPVRKKNAYQPYEGAAAPKAPKPKPDDEIVKKWNQETYIEYGKLKIVPITGKVADVIDRSKPHQKRSQDKQLGENARIADEKRKQGLNNLKSTYENQKLAIKNALAGDSLNNKKKIKFDDEEAESTGNQKFSLFDGEDDDDDGFVGNFKLRKQMQGEEGQKLYELQTSFQADSRFRLDARFLDSGDKPAQPITPQAKATEKERKKQLEILSNVTGKPIITEKRVESKNNLPMQRFDPSQQNETELDDKPEPEPAEKKSANKKAERREDDYKVSEQKFYKVADSFSISSGPSDQSQGFSLLGIFGKLHTSNGNQMEVEETDEGYYEDKPQKSDARFQYESSDSEDDEQSKKQNKRGKDKKKSAAKSEGKQKTAQTGPGYYTKQGIWKEHFFFLPSNDARLEAGREFLGFIVGDDGSLKTANDASMGLTQDDVQAIRQLYKKRRYRENRFVHKESKFGLKRLKKKSGTEGKRISKVK</sequence>
<dbReference type="InterPro" id="IPR035979">
    <property type="entry name" value="RBD_domain_sf"/>
</dbReference>
<name>A0A182PZQ5_9DIPT</name>
<feature type="region of interest" description="Disordered" evidence="3">
    <location>
        <begin position="100"/>
        <end position="182"/>
    </location>
</feature>
<keyword evidence="1 2" id="KW-0694">RNA-binding</keyword>
<feature type="compositionally biased region" description="Basic and acidic residues" evidence="3">
    <location>
        <begin position="211"/>
        <end position="238"/>
    </location>
</feature>
<dbReference type="InterPro" id="IPR000504">
    <property type="entry name" value="RRM_dom"/>
</dbReference>
<protein>
    <recommendedName>
        <fullName evidence="4">RRM domain-containing protein</fullName>
    </recommendedName>
</protein>
<dbReference type="STRING" id="69004.A0A182PZQ5"/>
<organism evidence="5 6">
    <name type="scientific">Anopheles farauti</name>
    <dbReference type="NCBI Taxonomy" id="69004"/>
    <lineage>
        <taxon>Eukaryota</taxon>
        <taxon>Metazoa</taxon>
        <taxon>Ecdysozoa</taxon>
        <taxon>Arthropoda</taxon>
        <taxon>Hexapoda</taxon>
        <taxon>Insecta</taxon>
        <taxon>Pterygota</taxon>
        <taxon>Neoptera</taxon>
        <taxon>Endopterygota</taxon>
        <taxon>Diptera</taxon>
        <taxon>Nematocera</taxon>
        <taxon>Culicoidea</taxon>
        <taxon>Culicidae</taxon>
        <taxon>Anophelinae</taxon>
        <taxon>Anopheles</taxon>
    </lineage>
</organism>
<reference evidence="6" key="1">
    <citation type="submission" date="2014-01" db="EMBL/GenBank/DDBJ databases">
        <title>The Genome Sequence of Anopheles farauti FAR1 (V2).</title>
        <authorList>
            <consortium name="The Broad Institute Genomics Platform"/>
            <person name="Neafsey D.E."/>
            <person name="Besansky N."/>
            <person name="Howell P."/>
            <person name="Walton C."/>
            <person name="Young S.K."/>
            <person name="Zeng Q."/>
            <person name="Gargeya S."/>
            <person name="Fitzgerald M."/>
            <person name="Haas B."/>
            <person name="Abouelleil A."/>
            <person name="Allen A.W."/>
            <person name="Alvarado L."/>
            <person name="Arachchi H.M."/>
            <person name="Berlin A.M."/>
            <person name="Chapman S.B."/>
            <person name="Gainer-Dewar J."/>
            <person name="Goldberg J."/>
            <person name="Griggs A."/>
            <person name="Gujja S."/>
            <person name="Hansen M."/>
            <person name="Howarth C."/>
            <person name="Imamovic A."/>
            <person name="Ireland A."/>
            <person name="Larimer J."/>
            <person name="McCowan C."/>
            <person name="Murphy C."/>
            <person name="Pearson M."/>
            <person name="Poon T.W."/>
            <person name="Priest M."/>
            <person name="Roberts A."/>
            <person name="Saif S."/>
            <person name="Shea T."/>
            <person name="Sisk P."/>
            <person name="Sykes S."/>
            <person name="Wortman J."/>
            <person name="Nusbaum C."/>
            <person name="Birren B."/>
        </authorList>
    </citation>
    <scope>NUCLEOTIDE SEQUENCE [LARGE SCALE GENOMIC DNA]</scope>
    <source>
        <strain evidence="6">FAR1</strain>
    </source>
</reference>
<evidence type="ECO:0000256" key="1">
    <source>
        <dbReference type="ARBA" id="ARBA00022884"/>
    </source>
</evidence>
<evidence type="ECO:0000259" key="4">
    <source>
        <dbReference type="PROSITE" id="PS50102"/>
    </source>
</evidence>
<evidence type="ECO:0000256" key="3">
    <source>
        <dbReference type="SAM" id="MobiDB-lite"/>
    </source>
</evidence>